<dbReference type="CDD" id="cd03802">
    <property type="entry name" value="GT4_AviGT4-like"/>
    <property type="match status" value="1"/>
</dbReference>
<evidence type="ECO:0000313" key="5">
    <source>
        <dbReference type="EMBL" id="MDN4517218.1"/>
    </source>
</evidence>
<dbReference type="Pfam" id="PF00534">
    <property type="entry name" value="Glycos_transf_1"/>
    <property type="match status" value="1"/>
</dbReference>
<dbReference type="PANTHER" id="PTHR12526">
    <property type="entry name" value="GLYCOSYLTRANSFERASE"/>
    <property type="match status" value="1"/>
</dbReference>
<evidence type="ECO:0000256" key="1">
    <source>
        <dbReference type="ARBA" id="ARBA00022676"/>
    </source>
</evidence>
<keyword evidence="6" id="KW-1185">Reference proteome</keyword>
<dbReference type="InterPro" id="IPR028098">
    <property type="entry name" value="Glyco_trans_4-like_N"/>
</dbReference>
<dbReference type="PANTHER" id="PTHR12526:SF595">
    <property type="entry name" value="BLL5217 PROTEIN"/>
    <property type="match status" value="1"/>
</dbReference>
<evidence type="ECO:0000259" key="4">
    <source>
        <dbReference type="Pfam" id="PF13439"/>
    </source>
</evidence>
<organism evidence="5 6">
    <name type="scientific">Mycolicibacterium austroafricanum</name>
    <name type="common">Mycobacterium austroafricanum</name>
    <dbReference type="NCBI Taxonomy" id="39687"/>
    <lineage>
        <taxon>Bacteria</taxon>
        <taxon>Bacillati</taxon>
        <taxon>Actinomycetota</taxon>
        <taxon>Actinomycetes</taxon>
        <taxon>Mycobacteriales</taxon>
        <taxon>Mycobacteriaceae</taxon>
        <taxon>Mycolicibacterium</taxon>
    </lineage>
</organism>
<protein>
    <submittedName>
        <fullName evidence="5">Glycosyltransferase family 4 protein</fullName>
    </submittedName>
</protein>
<accession>A0ABT8H8Y3</accession>
<dbReference type="SUPFAM" id="SSF53756">
    <property type="entry name" value="UDP-Glycosyltransferase/glycogen phosphorylase"/>
    <property type="match status" value="1"/>
</dbReference>
<evidence type="ECO:0000313" key="6">
    <source>
        <dbReference type="Proteomes" id="UP001172687"/>
    </source>
</evidence>
<evidence type="ECO:0000259" key="3">
    <source>
        <dbReference type="Pfam" id="PF00534"/>
    </source>
</evidence>
<feature type="domain" description="Glycosyl transferase family 1" evidence="3">
    <location>
        <begin position="181"/>
        <end position="319"/>
    </location>
</feature>
<dbReference type="Gene3D" id="3.40.50.2000">
    <property type="entry name" value="Glycogen Phosphorylase B"/>
    <property type="match status" value="2"/>
</dbReference>
<evidence type="ECO:0000256" key="2">
    <source>
        <dbReference type="ARBA" id="ARBA00022679"/>
    </source>
</evidence>
<proteinExistence type="predicted"/>
<gene>
    <name evidence="5" type="ORF">QYF68_05185</name>
</gene>
<dbReference type="Proteomes" id="UP001172687">
    <property type="component" value="Unassembled WGS sequence"/>
</dbReference>
<dbReference type="EMBL" id="JAUHTC010000022">
    <property type="protein sequence ID" value="MDN4517218.1"/>
    <property type="molecule type" value="Genomic_DNA"/>
</dbReference>
<dbReference type="Pfam" id="PF13439">
    <property type="entry name" value="Glyco_transf_4"/>
    <property type="match status" value="1"/>
</dbReference>
<reference evidence="5" key="1">
    <citation type="submission" date="2023-07" db="EMBL/GenBank/DDBJ databases">
        <title>Degradation of tert-butanol by M. austroafricanum TBA100.</title>
        <authorList>
            <person name="Helbich S."/>
            <person name="Vainshtein Y."/>
        </authorList>
    </citation>
    <scope>NUCLEOTIDE SEQUENCE</scope>
    <source>
        <strain evidence="5">TBA100</strain>
    </source>
</reference>
<comment type="caution">
    <text evidence="5">The sequence shown here is derived from an EMBL/GenBank/DDBJ whole genome shotgun (WGS) entry which is preliminary data.</text>
</comment>
<dbReference type="RefSeq" id="WP_139809107.1">
    <property type="nucleotide sequence ID" value="NZ_JAUHTC010000022.1"/>
</dbReference>
<sequence>MTDLRQLRVIVVAPPYFEVPPRAYGGVEAVVADLVDALIDRGHDLTLLGAGHADTAAAFVPLWDRTIPEVLGQPLPEVAHAVKVRRAVAALAAQGAADIVHDHTLSGALNAPIYRQLGLPTVVTVHGLVDQDVHDYYRDLGDDIDLVAISERQRDLAPGLNWVGRVHNAIRLDDWPFEACKEHYALFLGRFAPEKAPHLALQAAHDADIPLILAGKCDEPPEKAYFSTRVQPLLTVNDYLYGQADATAKRALLTRARCLVFPSQWEEPFGMVMIEAMACGTPVVALRCGAVPEIVHDGVTGFICDDPTELAAAIARTQHLDPAACRRHVKENFSAEQMALGYENIYRRVLAEPMRPEPPLRAAG</sequence>
<keyword evidence="2" id="KW-0808">Transferase</keyword>
<keyword evidence="1" id="KW-0328">Glycosyltransferase</keyword>
<dbReference type="InterPro" id="IPR001296">
    <property type="entry name" value="Glyco_trans_1"/>
</dbReference>
<name>A0ABT8H8Y3_MYCAO</name>
<feature type="domain" description="Glycosyltransferase subfamily 4-like N-terminal" evidence="4">
    <location>
        <begin position="24"/>
        <end position="140"/>
    </location>
</feature>